<feature type="domain" description="NADH:flavin oxidoreductase/NADH oxidase N-terminal" evidence="4">
    <location>
        <begin position="5"/>
        <end position="336"/>
    </location>
</feature>
<reference key="2">
    <citation type="submission" date="2011-04" db="EMBL/GenBank/DDBJ databases">
        <title>Complete sequence of chromosome of Haliscomenobacter hydrossis DSM 1100.</title>
        <authorList>
            <consortium name="US DOE Joint Genome Institute (JGI-PGF)"/>
            <person name="Lucas S."/>
            <person name="Han J."/>
            <person name="Lapidus A."/>
            <person name="Bruce D."/>
            <person name="Goodwin L."/>
            <person name="Pitluck S."/>
            <person name="Peters L."/>
            <person name="Kyrpides N."/>
            <person name="Mavromatis K."/>
            <person name="Ivanova N."/>
            <person name="Ovchinnikova G."/>
            <person name="Pagani I."/>
            <person name="Daligault H."/>
            <person name="Detter J.C."/>
            <person name="Han C."/>
            <person name="Land M."/>
            <person name="Hauser L."/>
            <person name="Markowitz V."/>
            <person name="Cheng J.-F."/>
            <person name="Hugenholtz P."/>
            <person name="Woyke T."/>
            <person name="Wu D."/>
            <person name="Verbarg S."/>
            <person name="Frueling A."/>
            <person name="Brambilla E."/>
            <person name="Klenk H.-P."/>
            <person name="Eisen J.A."/>
        </authorList>
    </citation>
    <scope>NUCLEOTIDE SEQUENCE</scope>
    <source>
        <strain>DSM 1100</strain>
    </source>
</reference>
<dbReference type="Proteomes" id="UP000008461">
    <property type="component" value="Chromosome"/>
</dbReference>
<dbReference type="RefSeq" id="WP_013768524.1">
    <property type="nucleotide sequence ID" value="NC_015510.1"/>
</dbReference>
<dbReference type="SUPFAM" id="SSF51395">
    <property type="entry name" value="FMN-linked oxidoreductases"/>
    <property type="match status" value="1"/>
</dbReference>
<dbReference type="GO" id="GO:0005829">
    <property type="term" value="C:cytosol"/>
    <property type="evidence" value="ECO:0007669"/>
    <property type="project" value="UniProtKB-ARBA"/>
</dbReference>
<dbReference type="OrthoDB" id="9772736at2"/>
<comment type="cofactor">
    <cofactor evidence="1">
        <name>FMN</name>
        <dbReference type="ChEBI" id="CHEBI:58210"/>
    </cofactor>
</comment>
<proteinExistence type="inferred from homology"/>
<dbReference type="EMBL" id="CP002691">
    <property type="protein sequence ID" value="AEE54002.1"/>
    <property type="molecule type" value="Genomic_DNA"/>
</dbReference>
<evidence type="ECO:0000313" key="5">
    <source>
        <dbReference type="EMBL" id="AEE54002.1"/>
    </source>
</evidence>
<dbReference type="CDD" id="cd02933">
    <property type="entry name" value="OYE_like_FMN"/>
    <property type="match status" value="1"/>
</dbReference>
<dbReference type="FunFam" id="3.20.20.70:FF:000059">
    <property type="entry name" value="N-ethylmaleimide reductase, FMN-linked"/>
    <property type="match status" value="1"/>
</dbReference>
<dbReference type="GO" id="GO:0016629">
    <property type="term" value="F:12-oxophytodienoate reductase activity"/>
    <property type="evidence" value="ECO:0007669"/>
    <property type="project" value="UniProtKB-EC"/>
</dbReference>
<dbReference type="AlphaFoldDB" id="F4L4U0"/>
<dbReference type="eggNOG" id="COG1902">
    <property type="taxonomic scope" value="Bacteria"/>
</dbReference>
<dbReference type="GO" id="GO:0010181">
    <property type="term" value="F:FMN binding"/>
    <property type="evidence" value="ECO:0007669"/>
    <property type="project" value="InterPro"/>
</dbReference>
<accession>F4L4U0</accession>
<evidence type="ECO:0000256" key="3">
    <source>
        <dbReference type="ARBA" id="ARBA00023002"/>
    </source>
</evidence>
<dbReference type="Gene3D" id="3.20.20.70">
    <property type="entry name" value="Aldolase class I"/>
    <property type="match status" value="1"/>
</dbReference>
<dbReference type="STRING" id="760192.Halhy_6180"/>
<gene>
    <name evidence="5" type="ordered locus">Halhy_6180</name>
</gene>
<comment type="similarity">
    <text evidence="2">Belongs to the NADH:flavin oxidoreductase/NADH oxidase family.</text>
</comment>
<dbReference type="KEGG" id="hhy:Halhy_6180"/>
<sequence length="368" mass="40627">MQNYKLFAHKKLGSIVLKNAAAMAPMTRCRAIGNIPNDLMKTYYEQRSGAGLIITEGTSPSPNGLGYARVPGIFSQKQIEGWEKVTTAVHTAGSKIFIQLMHTGRISHPLNMPPSSQIFAPSAIQAAGQMWTDAKKLQDFLLPQEMTAEDIWQTKAEYVNAAKNAMEAGFDGVELHGANGYLLEEFLSPVSNIREDHYGGSLKNRCRFVLDVVAGVAEAIGKERTGIRLSPYGTASDMPHYPEIDDTYDYLSTQLNELDIAYIHLVDHSGMGAPAVPRAIKQLIRKNFKNTLILCGNYNLESAEAELQSGLADLIAFGRPFINNPDLIDRFEHNWPLSKDLNMDLFYSADEKGYTDYPVHEASPALAA</sequence>
<organism evidence="5 6">
    <name type="scientific">Haliscomenobacter hydrossis (strain ATCC 27775 / DSM 1100 / LMG 10767 / O)</name>
    <dbReference type="NCBI Taxonomy" id="760192"/>
    <lineage>
        <taxon>Bacteria</taxon>
        <taxon>Pseudomonadati</taxon>
        <taxon>Bacteroidota</taxon>
        <taxon>Saprospiria</taxon>
        <taxon>Saprospirales</taxon>
        <taxon>Haliscomenobacteraceae</taxon>
        <taxon>Haliscomenobacter</taxon>
    </lineage>
</organism>
<dbReference type="PANTHER" id="PTHR22893:SF91">
    <property type="entry name" value="NADPH DEHYDROGENASE 2-RELATED"/>
    <property type="match status" value="1"/>
</dbReference>
<dbReference type="Pfam" id="PF00724">
    <property type="entry name" value="Oxidored_FMN"/>
    <property type="match status" value="1"/>
</dbReference>
<protein>
    <submittedName>
        <fullName evidence="5">12-oxophytodienoate reductase</fullName>
        <ecNumber evidence="5">1.3.1.42</ecNumber>
    </submittedName>
</protein>
<evidence type="ECO:0000259" key="4">
    <source>
        <dbReference type="Pfam" id="PF00724"/>
    </source>
</evidence>
<dbReference type="InterPro" id="IPR045247">
    <property type="entry name" value="Oye-like"/>
</dbReference>
<reference evidence="5 6" key="1">
    <citation type="journal article" date="2011" name="Stand. Genomic Sci.">
        <title>Complete genome sequence of Haliscomenobacter hydrossis type strain (O).</title>
        <authorList>
            <consortium name="US DOE Joint Genome Institute (JGI-PGF)"/>
            <person name="Daligault H."/>
            <person name="Lapidus A."/>
            <person name="Zeytun A."/>
            <person name="Nolan M."/>
            <person name="Lucas S."/>
            <person name="Del Rio T.G."/>
            <person name="Tice H."/>
            <person name="Cheng J.F."/>
            <person name="Tapia R."/>
            <person name="Han C."/>
            <person name="Goodwin L."/>
            <person name="Pitluck S."/>
            <person name="Liolios K."/>
            <person name="Pagani I."/>
            <person name="Ivanova N."/>
            <person name="Huntemann M."/>
            <person name="Mavromatis K."/>
            <person name="Mikhailova N."/>
            <person name="Pati A."/>
            <person name="Chen A."/>
            <person name="Palaniappan K."/>
            <person name="Land M."/>
            <person name="Hauser L."/>
            <person name="Brambilla E.M."/>
            <person name="Rohde M."/>
            <person name="Verbarg S."/>
            <person name="Goker M."/>
            <person name="Bristow J."/>
            <person name="Eisen J.A."/>
            <person name="Markowitz V."/>
            <person name="Hugenholtz P."/>
            <person name="Kyrpides N.C."/>
            <person name="Klenk H.P."/>
            <person name="Woyke T."/>
        </authorList>
    </citation>
    <scope>NUCLEOTIDE SEQUENCE [LARGE SCALE GENOMIC DNA]</scope>
    <source>
        <strain evidence="6">ATCC 27775 / DSM 1100 / LMG 10767 / O</strain>
    </source>
</reference>
<keyword evidence="3 5" id="KW-0560">Oxidoreductase</keyword>
<dbReference type="InterPro" id="IPR001155">
    <property type="entry name" value="OxRdtase_FMN_N"/>
</dbReference>
<dbReference type="PANTHER" id="PTHR22893">
    <property type="entry name" value="NADH OXIDOREDUCTASE-RELATED"/>
    <property type="match status" value="1"/>
</dbReference>
<evidence type="ECO:0000313" key="6">
    <source>
        <dbReference type="Proteomes" id="UP000008461"/>
    </source>
</evidence>
<evidence type="ECO:0000256" key="1">
    <source>
        <dbReference type="ARBA" id="ARBA00001917"/>
    </source>
</evidence>
<dbReference type="InterPro" id="IPR013785">
    <property type="entry name" value="Aldolase_TIM"/>
</dbReference>
<dbReference type="HOGENOM" id="CLU_012153_0_0_10"/>
<evidence type="ECO:0000256" key="2">
    <source>
        <dbReference type="ARBA" id="ARBA00005979"/>
    </source>
</evidence>
<keyword evidence="6" id="KW-1185">Reference proteome</keyword>
<dbReference type="EC" id="1.3.1.42" evidence="5"/>
<name>F4L4U0_HALH1</name>